<dbReference type="AlphaFoldDB" id="X0TTW8"/>
<protein>
    <submittedName>
        <fullName evidence="1">Uncharacterized protein</fullName>
    </submittedName>
</protein>
<comment type="caution">
    <text evidence="1">The sequence shown here is derived from an EMBL/GenBank/DDBJ whole genome shotgun (WGS) entry which is preliminary data.</text>
</comment>
<feature type="non-terminal residue" evidence="1">
    <location>
        <position position="173"/>
    </location>
</feature>
<organism evidence="1">
    <name type="scientific">marine sediment metagenome</name>
    <dbReference type="NCBI Taxonomy" id="412755"/>
    <lineage>
        <taxon>unclassified sequences</taxon>
        <taxon>metagenomes</taxon>
        <taxon>ecological metagenomes</taxon>
    </lineage>
</organism>
<name>X0TTW8_9ZZZZ</name>
<evidence type="ECO:0000313" key="1">
    <source>
        <dbReference type="EMBL" id="GAF97008.1"/>
    </source>
</evidence>
<gene>
    <name evidence="1" type="ORF">S01H1_19817</name>
</gene>
<proteinExistence type="predicted"/>
<sequence length="173" mass="18981">MTGTLSGTPAGQRGVDWLDGRLLIVGALLLALASAAAQEQVSFMELGYEGIEADGVEARECAELVFSVPDPGLEYTPILSIRAEFYPQKEGEAFVSLELNGSELAEFRAADFRCRAGKCWARAEIERGNLQEENALEVCARTGKSITRVSLSSESLFGYYKVPVFREQDFRKC</sequence>
<dbReference type="EMBL" id="BARS01010753">
    <property type="protein sequence ID" value="GAF97008.1"/>
    <property type="molecule type" value="Genomic_DNA"/>
</dbReference>
<reference evidence="1" key="1">
    <citation type="journal article" date="2014" name="Front. Microbiol.">
        <title>High frequency of phylogenetically diverse reductive dehalogenase-homologous genes in deep subseafloor sedimentary metagenomes.</title>
        <authorList>
            <person name="Kawai M."/>
            <person name="Futagami T."/>
            <person name="Toyoda A."/>
            <person name="Takaki Y."/>
            <person name="Nishi S."/>
            <person name="Hori S."/>
            <person name="Arai W."/>
            <person name="Tsubouchi T."/>
            <person name="Morono Y."/>
            <person name="Uchiyama I."/>
            <person name="Ito T."/>
            <person name="Fujiyama A."/>
            <person name="Inagaki F."/>
            <person name="Takami H."/>
        </authorList>
    </citation>
    <scope>NUCLEOTIDE SEQUENCE</scope>
    <source>
        <strain evidence="1">Expedition CK06-06</strain>
    </source>
</reference>
<accession>X0TTW8</accession>